<keyword evidence="1" id="KW-0472">Membrane</keyword>
<gene>
    <name evidence="2" type="primary">rps2</name>
    <name evidence="2" type="ORF">Balrefpp003</name>
</gene>
<accession>A0A3S5XHK6</accession>
<protein>
    <submittedName>
        <fullName evidence="2">Ribosomal protein S2</fullName>
    </submittedName>
</protein>
<evidence type="ECO:0000256" key="1">
    <source>
        <dbReference type="SAM" id="Phobius"/>
    </source>
</evidence>
<sequence>MLYNNNKIIYNKYFNWNINLKKIIKMKIFINHDINKYFYKYKKYKNIFFINLIIFTKFLYEICNLIFYASNLNKKFIIINNIFLKKNNKFLLNLIKWIIIKSKCFYIKKYNNKYKLPDILIILNNIINNNFIKKCIFNKIIIINLIKIINNYNFIDILILINKKNIKYSILYILYKFKYSII</sequence>
<keyword evidence="1" id="KW-1133">Transmembrane helix</keyword>
<organism evidence="2">
    <name type="scientific">Balanophora reflexa</name>
    <dbReference type="NCBI Taxonomy" id="533299"/>
    <lineage>
        <taxon>Eukaryota</taxon>
        <taxon>Viridiplantae</taxon>
        <taxon>Streptophyta</taxon>
        <taxon>Embryophyta</taxon>
        <taxon>Tracheophyta</taxon>
        <taxon>Spermatophyta</taxon>
        <taxon>Magnoliopsida</taxon>
        <taxon>eudicotyledons</taxon>
        <taxon>Gunneridae</taxon>
        <taxon>Pentapetalae</taxon>
        <taxon>Santalales</taxon>
        <taxon>Balanophoraceae</taxon>
        <taxon>Balanophora</taxon>
    </lineage>
</organism>
<dbReference type="EMBL" id="KX784266">
    <property type="protein sequence ID" value="AZZ88978.1"/>
    <property type="molecule type" value="Genomic_DNA"/>
</dbReference>
<proteinExistence type="predicted"/>
<keyword evidence="2" id="KW-0689">Ribosomal protein</keyword>
<keyword evidence="2" id="KW-0687">Ribonucleoprotein</keyword>
<name>A0A3S5XHK6_9MAGN</name>
<reference evidence="2" key="1">
    <citation type="journal article" date="2018" name="Proc. Natl. Acad. Sci. U.S.A.">
        <title>A novel genetic code and record-setting AT-richness in the highly reduced plastid genome of the holoparasitic plant Balanophora.</title>
        <authorList>
            <person name="Su H.-J."/>
            <person name="Barkman T."/>
            <person name="Hao W."/>
            <person name="Jones S.S."/>
            <person name="Naumann J."/>
            <person name="Skippington E."/>
            <person name="Wafula E.K."/>
            <person name="Hu J.-M."/>
            <person name="Palmer J.D."/>
            <person name="dePamphilis C.W."/>
        </authorList>
    </citation>
    <scope>NUCLEOTIDE SEQUENCE</scope>
</reference>
<feature type="transmembrane region" description="Helical" evidence="1">
    <location>
        <begin position="47"/>
        <end position="70"/>
    </location>
</feature>
<dbReference type="Gene3D" id="3.40.50.10490">
    <property type="entry name" value="Glucose-6-phosphate isomerase like protein, domain 1"/>
    <property type="match status" value="1"/>
</dbReference>
<dbReference type="GO" id="GO:0005840">
    <property type="term" value="C:ribosome"/>
    <property type="evidence" value="ECO:0007669"/>
    <property type="project" value="UniProtKB-KW"/>
</dbReference>
<dbReference type="InterPro" id="IPR023591">
    <property type="entry name" value="Ribosomal_uS2_flav_dom_sf"/>
</dbReference>
<geneLocation type="plastid" evidence="2"/>
<keyword evidence="2" id="KW-0934">Plastid</keyword>
<dbReference type="AlphaFoldDB" id="A0A3S5XHK6"/>
<dbReference type="SUPFAM" id="SSF52313">
    <property type="entry name" value="Ribosomal protein S2"/>
    <property type="match status" value="1"/>
</dbReference>
<evidence type="ECO:0000313" key="2">
    <source>
        <dbReference type="EMBL" id="AZZ88978.1"/>
    </source>
</evidence>
<keyword evidence="1" id="KW-0812">Transmembrane</keyword>